<feature type="non-terminal residue" evidence="1">
    <location>
        <position position="153"/>
    </location>
</feature>
<name>A0A061RCW5_9CHLO</name>
<organism evidence="1">
    <name type="scientific">Tetraselmis sp. GSL018</name>
    <dbReference type="NCBI Taxonomy" id="582737"/>
    <lineage>
        <taxon>Eukaryota</taxon>
        <taxon>Viridiplantae</taxon>
        <taxon>Chlorophyta</taxon>
        <taxon>core chlorophytes</taxon>
        <taxon>Chlorodendrophyceae</taxon>
        <taxon>Chlorodendrales</taxon>
        <taxon>Chlorodendraceae</taxon>
        <taxon>Tetraselmis</taxon>
    </lineage>
</organism>
<reference evidence="1" key="1">
    <citation type="submission" date="2014-05" db="EMBL/GenBank/DDBJ databases">
        <title>The transcriptome of the halophilic microalga Tetraselmis sp. GSL018 isolated from the Great Salt Lake, Utah.</title>
        <authorList>
            <person name="Jinkerson R.E."/>
            <person name="D'Adamo S."/>
            <person name="Posewitz M.C."/>
        </authorList>
    </citation>
    <scope>NUCLEOTIDE SEQUENCE</scope>
    <source>
        <strain evidence="1">GSL018</strain>
    </source>
</reference>
<sequence>RVAHSILANSSSSINFKAGLFVLQDSMLSTLANLRIPSIRCSSGHRCDSVVLFRRKSLGSIQNINALKRQPPIRALPSKATDDKRTPAVSSRVDEETQLADALRTIPLAAGGAGIAGILINRIVSGIAPVVDASSSQSRTDVLVIFLSAVLVL</sequence>
<accession>A0A061RCW5</accession>
<feature type="non-terminal residue" evidence="1">
    <location>
        <position position="1"/>
    </location>
</feature>
<dbReference type="PANTHER" id="PTHR34943:SF2">
    <property type="entry name" value="PROTEIN COFACTOR ASSEMBLY OF COMPLEX C SUBUNIT B CCB4, CHLOROPLASTIC"/>
    <property type="match status" value="1"/>
</dbReference>
<dbReference type="PANTHER" id="PTHR34943">
    <property type="match status" value="1"/>
</dbReference>
<dbReference type="InterPro" id="IPR044705">
    <property type="entry name" value="CCB4"/>
</dbReference>
<dbReference type="EMBL" id="GBEZ01018051">
    <property type="protein sequence ID" value="JAC68346.1"/>
    <property type="molecule type" value="Transcribed_RNA"/>
</dbReference>
<evidence type="ECO:0000313" key="1">
    <source>
        <dbReference type="EMBL" id="JAC68346.1"/>
    </source>
</evidence>
<dbReference type="GO" id="GO:0009507">
    <property type="term" value="C:chloroplast"/>
    <property type="evidence" value="ECO:0007669"/>
    <property type="project" value="TreeGrafter"/>
</dbReference>
<dbReference type="AlphaFoldDB" id="A0A061RCW5"/>
<dbReference type="Pfam" id="PF11152">
    <property type="entry name" value="CCB2_CCB4"/>
    <property type="match status" value="1"/>
</dbReference>
<dbReference type="InterPro" id="IPR021325">
    <property type="entry name" value="CCB2/CCB4"/>
</dbReference>
<proteinExistence type="predicted"/>
<protein>
    <submittedName>
        <fullName evidence="1">Uncharacterized protein</fullName>
    </submittedName>
</protein>
<dbReference type="GO" id="GO:0010190">
    <property type="term" value="P:cytochrome b6f complex assembly"/>
    <property type="evidence" value="ECO:0007669"/>
    <property type="project" value="TreeGrafter"/>
</dbReference>
<gene>
    <name evidence="1" type="ORF">TSPGSL018_8960</name>
</gene>